<organism evidence="1 2">
    <name type="scientific">Struthio camelus australis</name>
    <dbReference type="NCBI Taxonomy" id="441894"/>
    <lineage>
        <taxon>Eukaryota</taxon>
        <taxon>Metazoa</taxon>
        <taxon>Chordata</taxon>
        <taxon>Craniata</taxon>
        <taxon>Vertebrata</taxon>
        <taxon>Euteleostomi</taxon>
        <taxon>Archelosauria</taxon>
        <taxon>Archosauria</taxon>
        <taxon>Dinosauria</taxon>
        <taxon>Saurischia</taxon>
        <taxon>Theropoda</taxon>
        <taxon>Coelurosauria</taxon>
        <taxon>Aves</taxon>
        <taxon>Palaeognathae</taxon>
        <taxon>Struthioniformes</taxon>
        <taxon>Struthionidae</taxon>
        <taxon>Struthio</taxon>
    </lineage>
</organism>
<name>A0A093JIT4_STRCA</name>
<proteinExistence type="predicted"/>
<feature type="non-terminal residue" evidence="1">
    <location>
        <position position="1"/>
    </location>
</feature>
<dbReference type="Proteomes" id="UP000053584">
    <property type="component" value="Unassembled WGS sequence"/>
</dbReference>
<feature type="non-terminal residue" evidence="1">
    <location>
        <position position="71"/>
    </location>
</feature>
<evidence type="ECO:0000313" key="1">
    <source>
        <dbReference type="EMBL" id="KFV78699.1"/>
    </source>
</evidence>
<dbReference type="AlphaFoldDB" id="A0A093JIT4"/>
<reference evidence="1 2" key="1">
    <citation type="submission" date="2014-04" db="EMBL/GenBank/DDBJ databases">
        <title>Genome evolution of avian class.</title>
        <authorList>
            <person name="Zhang G."/>
            <person name="Li C."/>
        </authorList>
    </citation>
    <scope>NUCLEOTIDE SEQUENCE [LARGE SCALE GENOMIC DNA]</scope>
    <source>
        <strain evidence="1">BGI_N308</strain>
    </source>
</reference>
<accession>A0A093JIT4</accession>
<evidence type="ECO:0000313" key="2">
    <source>
        <dbReference type="Proteomes" id="UP000053584"/>
    </source>
</evidence>
<sequence length="71" mass="7592">ATGSAHSCRSSFKPPPEAQVSFVTGLQSWTSGVSSNKDSPEDNLFFLAVLSSSTALLLNLRDLGKNMLLYT</sequence>
<dbReference type="EMBL" id="KL206081">
    <property type="protein sequence ID" value="KFV78699.1"/>
    <property type="molecule type" value="Genomic_DNA"/>
</dbReference>
<keyword evidence="2" id="KW-1185">Reference proteome</keyword>
<gene>
    <name evidence="1" type="ORF">N308_05771</name>
</gene>
<protein>
    <submittedName>
        <fullName evidence="1">Uncharacterized protein</fullName>
    </submittedName>
</protein>